<feature type="compositionally biased region" description="Basic and acidic residues" evidence="1">
    <location>
        <begin position="39"/>
        <end position="57"/>
    </location>
</feature>
<name>A0A6H1ZG02_9ZZZZ</name>
<dbReference type="AlphaFoldDB" id="A0A6H1ZG02"/>
<organism evidence="2">
    <name type="scientific">viral metagenome</name>
    <dbReference type="NCBI Taxonomy" id="1070528"/>
    <lineage>
        <taxon>unclassified sequences</taxon>
        <taxon>metagenomes</taxon>
        <taxon>organismal metagenomes</taxon>
    </lineage>
</organism>
<evidence type="ECO:0000256" key="1">
    <source>
        <dbReference type="SAM" id="MobiDB-lite"/>
    </source>
</evidence>
<dbReference type="EMBL" id="MT144004">
    <property type="protein sequence ID" value="QJA46195.1"/>
    <property type="molecule type" value="Genomic_DNA"/>
</dbReference>
<proteinExistence type="predicted"/>
<evidence type="ECO:0000313" key="3">
    <source>
        <dbReference type="EMBL" id="QJI00494.1"/>
    </source>
</evidence>
<protein>
    <submittedName>
        <fullName evidence="2">Uncharacterized protein</fullName>
    </submittedName>
</protein>
<evidence type="ECO:0000313" key="2">
    <source>
        <dbReference type="EMBL" id="QJA46195.1"/>
    </source>
</evidence>
<dbReference type="EMBL" id="MT144856">
    <property type="protein sequence ID" value="QJI00494.1"/>
    <property type="molecule type" value="Genomic_DNA"/>
</dbReference>
<reference evidence="2" key="1">
    <citation type="submission" date="2020-03" db="EMBL/GenBank/DDBJ databases">
        <title>The deep terrestrial virosphere.</title>
        <authorList>
            <person name="Holmfeldt K."/>
            <person name="Nilsson E."/>
            <person name="Simone D."/>
            <person name="Lopez-Fernandez M."/>
            <person name="Wu X."/>
            <person name="de Brujin I."/>
            <person name="Lundin D."/>
            <person name="Andersson A."/>
            <person name="Bertilsson S."/>
            <person name="Dopson M."/>
        </authorList>
    </citation>
    <scope>NUCLEOTIDE SEQUENCE</scope>
    <source>
        <strain evidence="2">TM448A00336</strain>
        <strain evidence="3">TM448B01973</strain>
    </source>
</reference>
<accession>A0A6H1ZG02</accession>
<feature type="region of interest" description="Disordered" evidence="1">
    <location>
        <begin position="39"/>
        <end position="59"/>
    </location>
</feature>
<sequence>MSSVEAEVLSPAIGITKEIDPKRWAIEFDLGVQRSIVDGWDRPKPSKGMSKEDKAEMMDDDSERLELHKARLAELEAKLVEYDKEPGKARITIRLMDPVKFTDTMAQRSILLGKSMGEIETIRAQIEIDRETIAWGVCGHKDVELQGKPIVYQTAEVDFDGEKHMTTHRKTVKEYERLGWRISLPGAIVRFNQLSEEKKSE</sequence>
<gene>
    <name evidence="2" type="ORF">TM448A00336_0044</name>
    <name evidence="3" type="ORF">TM448B01973_0005</name>
</gene>